<keyword evidence="8" id="KW-1185">Reference proteome</keyword>
<dbReference type="EMBL" id="AP014946">
    <property type="protein sequence ID" value="BAT57964.1"/>
    <property type="molecule type" value="Genomic_DNA"/>
</dbReference>
<evidence type="ECO:0000256" key="1">
    <source>
        <dbReference type="ARBA" id="ARBA00004141"/>
    </source>
</evidence>
<evidence type="ECO:0000256" key="5">
    <source>
        <dbReference type="SAM" id="Phobius"/>
    </source>
</evidence>
<evidence type="ECO:0000256" key="4">
    <source>
        <dbReference type="ARBA" id="ARBA00023136"/>
    </source>
</evidence>
<feature type="transmembrane region" description="Helical" evidence="5">
    <location>
        <begin position="12"/>
        <end position="30"/>
    </location>
</feature>
<dbReference type="RefSeq" id="WP_096351184.1">
    <property type="nucleotide sequence ID" value="NZ_AP014946.1"/>
</dbReference>
<dbReference type="InterPro" id="IPR027359">
    <property type="entry name" value="Volt_channel_dom_sf"/>
</dbReference>
<evidence type="ECO:0000313" key="7">
    <source>
        <dbReference type="EMBL" id="BAT57964.1"/>
    </source>
</evidence>
<dbReference type="Gene3D" id="1.10.287.70">
    <property type="match status" value="1"/>
</dbReference>
<dbReference type="Gene3D" id="1.20.120.350">
    <property type="entry name" value="Voltage-gated potassium channels. Chain C"/>
    <property type="match status" value="1"/>
</dbReference>
<evidence type="ECO:0000256" key="3">
    <source>
        <dbReference type="ARBA" id="ARBA00022989"/>
    </source>
</evidence>
<feature type="transmembrane region" description="Helical" evidence="5">
    <location>
        <begin position="120"/>
        <end position="153"/>
    </location>
</feature>
<dbReference type="AlphaFoldDB" id="A0A0S3PQ07"/>
<keyword evidence="4 5" id="KW-0472">Membrane</keyword>
<dbReference type="GO" id="GO:0006814">
    <property type="term" value="P:sodium ion transport"/>
    <property type="evidence" value="ECO:0007669"/>
    <property type="project" value="TreeGrafter"/>
</dbReference>
<dbReference type="GO" id="GO:0005227">
    <property type="term" value="F:calcium-activated cation channel activity"/>
    <property type="evidence" value="ECO:0007669"/>
    <property type="project" value="InterPro"/>
</dbReference>
<keyword evidence="2 5" id="KW-0812">Transmembrane</keyword>
<gene>
    <name evidence="7" type="ORF">GJW-30_1_00475</name>
</gene>
<dbReference type="OrthoDB" id="5297065at2"/>
<dbReference type="GO" id="GO:0005245">
    <property type="term" value="F:voltage-gated calcium channel activity"/>
    <property type="evidence" value="ECO:0007669"/>
    <property type="project" value="TreeGrafter"/>
</dbReference>
<protein>
    <submittedName>
        <fullName evidence="7">Ion transport protein</fullName>
    </submittedName>
</protein>
<dbReference type="InterPro" id="IPR028744">
    <property type="entry name" value="CatSper4"/>
</dbReference>
<organism evidence="7 8">
    <name type="scientific">Variibacter gotjawalensis</name>
    <dbReference type="NCBI Taxonomy" id="1333996"/>
    <lineage>
        <taxon>Bacteria</taxon>
        <taxon>Pseudomonadati</taxon>
        <taxon>Pseudomonadota</taxon>
        <taxon>Alphaproteobacteria</taxon>
        <taxon>Hyphomicrobiales</taxon>
        <taxon>Nitrobacteraceae</taxon>
        <taxon>Variibacter</taxon>
    </lineage>
</organism>
<accession>A0A0S3PQ07</accession>
<feature type="transmembrane region" description="Helical" evidence="5">
    <location>
        <begin position="77"/>
        <end position="100"/>
    </location>
</feature>
<reference evidence="7 8" key="1">
    <citation type="submission" date="2015-08" db="EMBL/GenBank/DDBJ databases">
        <title>Investigation of the bacterial diversity of lava forest soil.</title>
        <authorList>
            <person name="Lee J.S."/>
        </authorList>
    </citation>
    <scope>NUCLEOTIDE SEQUENCE [LARGE SCALE GENOMIC DNA]</scope>
    <source>
        <strain evidence="7 8">GJW-30</strain>
    </source>
</reference>
<dbReference type="KEGG" id="vgo:GJW-30_1_00475"/>
<dbReference type="PANTHER" id="PTHR47077:SF1">
    <property type="entry name" value="CATION CHANNEL SPERM-ASSOCIATED PROTEIN 4"/>
    <property type="match status" value="1"/>
</dbReference>
<dbReference type="GO" id="GO:0036128">
    <property type="term" value="C:CatSper complex"/>
    <property type="evidence" value="ECO:0007669"/>
    <property type="project" value="InterPro"/>
</dbReference>
<name>A0A0S3PQ07_9BRAD</name>
<feature type="transmembrane region" description="Helical" evidence="5">
    <location>
        <begin position="42"/>
        <end position="65"/>
    </location>
</feature>
<evidence type="ECO:0000259" key="6">
    <source>
        <dbReference type="Pfam" id="PF00520"/>
    </source>
</evidence>
<keyword evidence="3 5" id="KW-1133">Transmembrane helix</keyword>
<proteinExistence type="predicted"/>
<evidence type="ECO:0000256" key="2">
    <source>
        <dbReference type="ARBA" id="ARBA00022692"/>
    </source>
</evidence>
<dbReference type="Pfam" id="PF00520">
    <property type="entry name" value="Ion_trans"/>
    <property type="match status" value="1"/>
</dbReference>
<sequence>MDMLHRIIKSPITERVIMALIILNAVTLGLETSKTVTDNWGWLLHIVDRIVITVFVVELLGRIAIQRLAFFKDGWNIFDFLVVGITLIPVQATDSFTVLRALRVLRLMRLITIVPSLRRVVGGLIAALPGMGSIVLLIGLIYYVCAVMAVNLFGEDFPELFGTLGASLFTLFAVMTLEGWVDGVVKPVMVKFPYAWTFFIPFIIGTTFTILNLFIGIIVNAMQTEHEKEQKEERAAERDMLHDETGPMMRELVAMRQEIAALRKEVTSGSRQ</sequence>
<dbReference type="Proteomes" id="UP000236884">
    <property type="component" value="Chromosome"/>
</dbReference>
<feature type="transmembrane region" description="Helical" evidence="5">
    <location>
        <begin position="160"/>
        <end position="181"/>
    </location>
</feature>
<evidence type="ECO:0000313" key="8">
    <source>
        <dbReference type="Proteomes" id="UP000236884"/>
    </source>
</evidence>
<dbReference type="PANTHER" id="PTHR47077">
    <property type="entry name" value="ION_TRANS DOMAIN-CONTAINING PROTEIN"/>
    <property type="match status" value="1"/>
</dbReference>
<dbReference type="InterPro" id="IPR005821">
    <property type="entry name" value="Ion_trans_dom"/>
</dbReference>
<comment type="subcellular location">
    <subcellularLocation>
        <location evidence="1">Membrane</location>
        <topology evidence="1">Multi-pass membrane protein</topology>
    </subcellularLocation>
</comment>
<feature type="transmembrane region" description="Helical" evidence="5">
    <location>
        <begin position="193"/>
        <end position="221"/>
    </location>
</feature>
<dbReference type="SUPFAM" id="SSF81324">
    <property type="entry name" value="Voltage-gated potassium channels"/>
    <property type="match status" value="1"/>
</dbReference>
<feature type="domain" description="Ion transport" evidence="6">
    <location>
        <begin position="11"/>
        <end position="229"/>
    </location>
</feature>